<dbReference type="RefSeq" id="XP_015515585.2">
    <property type="nucleotide sequence ID" value="XM_015660099.2"/>
</dbReference>
<feature type="transmembrane region" description="Helical" evidence="2">
    <location>
        <begin position="406"/>
        <end position="430"/>
    </location>
</feature>
<evidence type="ECO:0000256" key="1">
    <source>
        <dbReference type="SAM" id="MobiDB-lite"/>
    </source>
</evidence>
<feature type="signal peptide" evidence="3">
    <location>
        <begin position="1"/>
        <end position="25"/>
    </location>
</feature>
<dbReference type="GeneID" id="107221185"/>
<dbReference type="PANTHER" id="PTHR11861">
    <property type="entry name" value="MELANOCYTE PROTEIN PMEL 17-RELATED"/>
    <property type="match status" value="1"/>
</dbReference>
<keyword evidence="2" id="KW-0472">Membrane</keyword>
<proteinExistence type="predicted"/>
<accession>A0A6J0BLV2</accession>
<evidence type="ECO:0000256" key="2">
    <source>
        <dbReference type="SAM" id="Phobius"/>
    </source>
</evidence>
<name>A0A6J0BLV2_NEOLC</name>
<keyword evidence="2" id="KW-1133">Transmembrane helix</keyword>
<evidence type="ECO:0000313" key="5">
    <source>
        <dbReference type="RefSeq" id="XP_015515585.2"/>
    </source>
</evidence>
<dbReference type="AlphaFoldDB" id="A0A6J0BLV2"/>
<dbReference type="PANTHER" id="PTHR11861:SF8">
    <property type="entry name" value="PKD DOMAIN-CONTAINING PROTEIN"/>
    <property type="match status" value="1"/>
</dbReference>
<keyword evidence="4" id="KW-1185">Reference proteome</keyword>
<evidence type="ECO:0000256" key="3">
    <source>
        <dbReference type="SAM" id="SignalP"/>
    </source>
</evidence>
<keyword evidence="2" id="KW-0812">Transmembrane</keyword>
<dbReference type="OrthoDB" id="6381995at2759"/>
<keyword evidence="3" id="KW-0732">Signal</keyword>
<feature type="chain" id="PRO_5046140115" evidence="3">
    <location>
        <begin position="26"/>
        <end position="489"/>
    </location>
</feature>
<protein>
    <submittedName>
        <fullName evidence="5">Uncharacterized protein LOC107221185</fullName>
    </submittedName>
</protein>
<evidence type="ECO:0000313" key="4">
    <source>
        <dbReference type="Proteomes" id="UP000829291"/>
    </source>
</evidence>
<dbReference type="KEGG" id="nlo:107221185"/>
<gene>
    <name evidence="5" type="primary">LOC107221185</name>
</gene>
<dbReference type="GO" id="GO:0005886">
    <property type="term" value="C:plasma membrane"/>
    <property type="evidence" value="ECO:0007669"/>
    <property type="project" value="TreeGrafter"/>
</dbReference>
<dbReference type="InterPro" id="IPR045219">
    <property type="entry name" value="PKAT"/>
</dbReference>
<reference evidence="5" key="1">
    <citation type="submission" date="2025-08" db="UniProtKB">
        <authorList>
            <consortium name="RefSeq"/>
        </authorList>
    </citation>
    <scope>IDENTIFICATION</scope>
    <source>
        <tissue evidence="5">Thorax and Abdomen</tissue>
    </source>
</reference>
<organism evidence="5">
    <name type="scientific">Neodiprion lecontei</name>
    <name type="common">Redheaded pine sawfly</name>
    <dbReference type="NCBI Taxonomy" id="441921"/>
    <lineage>
        <taxon>Eukaryota</taxon>
        <taxon>Metazoa</taxon>
        <taxon>Ecdysozoa</taxon>
        <taxon>Arthropoda</taxon>
        <taxon>Hexapoda</taxon>
        <taxon>Insecta</taxon>
        <taxon>Pterygota</taxon>
        <taxon>Neoptera</taxon>
        <taxon>Endopterygota</taxon>
        <taxon>Hymenoptera</taxon>
        <taxon>Tenthredinoidea</taxon>
        <taxon>Diprionidae</taxon>
        <taxon>Diprioninae</taxon>
        <taxon>Neodiprion</taxon>
    </lineage>
</organism>
<dbReference type="InParanoid" id="A0A6J0BLV2"/>
<dbReference type="Proteomes" id="UP000829291">
    <property type="component" value="Chromosome 4"/>
</dbReference>
<feature type="region of interest" description="Disordered" evidence="1">
    <location>
        <begin position="227"/>
        <end position="256"/>
    </location>
</feature>
<sequence length="489" mass="54366">MRAVYSDCFIIALIIQFMTQVHVSSQRVVVSNDGPTILGGSITFRADIYWDDGSRPSGTFSYIWKDDALNPHEYTSPNTGNTTSYWTVTYPVDRNSVGSYRLRLVVEKRIWPIWRVFGNAMIDYKVTELLNGNMTLTQSNEAINGDYISSNSTTDLRINFRKGDYDFVKAKGASSIMTFWFIDCKSFGPSPNFTFNHHFSEVNTTQVIEALVIVSYDPPVTTTTSAPTTVAPLTTTSVPNTTTSTTPSTTTTTLPSTASLAPKVESNATMYSSAFFTCSNATNIPQDPNKTYGYFAKTVKVRAPISNITVSGTNWLQPWEMLSLNVSCKGSGPFKVCLSIHPGNYNITGNETCEAGTILENCSFPIIHYFLEASVYTYLVVLENDVSIQRYPLTINIYKVTTKPQLSVIVVPVSCSLAAMVLIVFGIAYYMQSRARFTVEVADFDFGQHNPELEYKTFTERLRDSINSSLRPGGDRINGYEALNKPLLE</sequence>